<evidence type="ECO:0000313" key="2">
    <source>
        <dbReference type="EMBL" id="RZF36066.1"/>
    </source>
</evidence>
<dbReference type="AlphaFoldDB" id="A0A482WS23"/>
<dbReference type="OrthoDB" id="6606153at2759"/>
<dbReference type="Gene3D" id="2.70.220.10">
    <property type="entry name" value="Ganglioside GM2 activator"/>
    <property type="match status" value="1"/>
</dbReference>
<dbReference type="EMBL" id="QKKF02027168">
    <property type="protein sequence ID" value="RZF36066.1"/>
    <property type="molecule type" value="Genomic_DNA"/>
</dbReference>
<protein>
    <recommendedName>
        <fullName evidence="4">MD-2-related lipid-recognition domain-containing protein</fullName>
    </recommendedName>
</protein>
<name>A0A482WS23_LAOST</name>
<accession>A0A482WS23</accession>
<dbReference type="SMR" id="A0A482WS23"/>
<dbReference type="InParanoid" id="A0A482WS23"/>
<organism evidence="2 3">
    <name type="scientific">Laodelphax striatellus</name>
    <name type="common">Small brown planthopper</name>
    <name type="synonym">Delphax striatella</name>
    <dbReference type="NCBI Taxonomy" id="195883"/>
    <lineage>
        <taxon>Eukaryota</taxon>
        <taxon>Metazoa</taxon>
        <taxon>Ecdysozoa</taxon>
        <taxon>Arthropoda</taxon>
        <taxon>Hexapoda</taxon>
        <taxon>Insecta</taxon>
        <taxon>Pterygota</taxon>
        <taxon>Neoptera</taxon>
        <taxon>Paraneoptera</taxon>
        <taxon>Hemiptera</taxon>
        <taxon>Auchenorrhyncha</taxon>
        <taxon>Fulgoroidea</taxon>
        <taxon>Delphacidae</taxon>
        <taxon>Criomorphinae</taxon>
        <taxon>Laodelphax</taxon>
    </lineage>
</organism>
<proteinExistence type="predicted"/>
<dbReference type="Proteomes" id="UP000291343">
    <property type="component" value="Unassembled WGS sequence"/>
</dbReference>
<gene>
    <name evidence="2" type="ORF">LSTR_LSTR005882</name>
</gene>
<dbReference type="STRING" id="195883.A0A482WS23"/>
<evidence type="ECO:0000256" key="1">
    <source>
        <dbReference type="ARBA" id="ARBA00022729"/>
    </source>
</evidence>
<evidence type="ECO:0008006" key="4">
    <source>
        <dbReference type="Google" id="ProtNLM"/>
    </source>
</evidence>
<keyword evidence="3" id="KW-1185">Reference proteome</keyword>
<dbReference type="InterPro" id="IPR036846">
    <property type="entry name" value="GM2-AP_sf"/>
</dbReference>
<evidence type="ECO:0000313" key="3">
    <source>
        <dbReference type="Proteomes" id="UP000291343"/>
    </source>
</evidence>
<reference evidence="2 3" key="1">
    <citation type="journal article" date="2017" name="Gigascience">
        <title>Genome sequence of the small brown planthopper, Laodelphax striatellus.</title>
        <authorList>
            <person name="Zhu J."/>
            <person name="Jiang F."/>
            <person name="Wang X."/>
            <person name="Yang P."/>
            <person name="Bao Y."/>
            <person name="Zhao W."/>
            <person name="Wang W."/>
            <person name="Lu H."/>
            <person name="Wang Q."/>
            <person name="Cui N."/>
            <person name="Li J."/>
            <person name="Chen X."/>
            <person name="Luo L."/>
            <person name="Yu J."/>
            <person name="Kang L."/>
            <person name="Cui F."/>
        </authorList>
    </citation>
    <scope>NUCLEOTIDE SEQUENCE [LARGE SCALE GENOMIC DNA]</scope>
    <source>
        <strain evidence="2">Lst14</strain>
    </source>
</reference>
<comment type="caution">
    <text evidence="2">The sequence shown here is derived from an EMBL/GenBank/DDBJ whole genome shotgun (WGS) entry which is preliminary data.</text>
</comment>
<sequence>MDPGFSMEDFGAKSQRSVIELQTYEKCPNEGNKELHFLGRQSRINRTLVVENANITFRVPFDDNMKVKLAIDIWGNGGWRPNGFVMEWSNGCTDLLAVLGEPGKALFNHMTLVGRINGNTTTESTEQIHPDYKCPVPVGVYHERNMDISLYSNMNAPRFIHGRWRMNVSFIRKRDKQLLGCIRRVLQVVYKNKKAT</sequence>
<keyword evidence="1" id="KW-0732">Signal</keyword>